<organism evidence="2">
    <name type="scientific">Staphylococcus aureus</name>
    <dbReference type="NCBI Taxonomy" id="1280"/>
    <lineage>
        <taxon>Bacteria</taxon>
        <taxon>Bacillati</taxon>
        <taxon>Bacillota</taxon>
        <taxon>Bacilli</taxon>
        <taxon>Bacillales</taxon>
        <taxon>Staphylococcaceae</taxon>
        <taxon>Staphylococcus</taxon>
    </lineage>
</organism>
<evidence type="ECO:0000313" key="2">
    <source>
        <dbReference type="EMBL" id="BBK66177.1"/>
    </source>
</evidence>
<dbReference type="AlphaFoldDB" id="A0A5S9C2Y2"/>
<protein>
    <recommendedName>
        <fullName evidence="1">Transposase IS204/IS1001/IS1096/IS1165 DDE domain-containing protein</fullName>
    </recommendedName>
</protein>
<evidence type="ECO:0000259" key="1">
    <source>
        <dbReference type="Pfam" id="PF01610"/>
    </source>
</evidence>
<dbReference type="EMBL" id="AP019713">
    <property type="protein sequence ID" value="BBK66177.1"/>
    <property type="molecule type" value="Genomic_DNA"/>
</dbReference>
<proteinExistence type="predicted"/>
<accession>A0A5S9C2Y2</accession>
<sequence>MDEFKSVKNVSGKMSFIYADVQTHHIIDVVEDRRINELKKYFYRFSLKARKRVKKFRLICMKAI</sequence>
<dbReference type="InterPro" id="IPR002560">
    <property type="entry name" value="Transposase_DDE"/>
</dbReference>
<feature type="domain" description="Transposase IS204/IS1001/IS1096/IS1165 DDE" evidence="1">
    <location>
        <begin position="1"/>
        <end position="56"/>
    </location>
</feature>
<reference evidence="2" key="1">
    <citation type="submission" date="2019-06" db="EMBL/GenBank/DDBJ databases">
        <title>A novel staphylococcal enterotoxin, SE02, involved in a staphylococcal food poisoning outbreak that occurred in Tokyo in 2004.</title>
        <authorList>
            <person name="Suzuki Y."/>
            <person name="Kubota H."/>
            <person name="Kato R."/>
            <person name="Sadamasu K."/>
        </authorList>
    </citation>
    <scope>NUCLEOTIDE SEQUENCE</scope>
    <source>
        <strain evidence="2">Tokyo12482</strain>
    </source>
</reference>
<gene>
    <name evidence="2" type="ORF">TMSFP482_00330</name>
</gene>
<dbReference type="Pfam" id="PF01610">
    <property type="entry name" value="DDE_Tnp_ISL3"/>
    <property type="match status" value="1"/>
</dbReference>
<name>A0A5S9C2Y2_STAAU</name>